<dbReference type="RefSeq" id="XP_007770628.1">
    <property type="nucleotide sequence ID" value="XM_007772438.1"/>
</dbReference>
<keyword evidence="3" id="KW-1185">Reference proteome</keyword>
<dbReference type="InterPro" id="IPR045340">
    <property type="entry name" value="DUF6533"/>
</dbReference>
<organism evidence="2 3">
    <name type="scientific">Coniophora puteana (strain RWD-64-598)</name>
    <name type="common">Brown rot fungus</name>
    <dbReference type="NCBI Taxonomy" id="741705"/>
    <lineage>
        <taxon>Eukaryota</taxon>
        <taxon>Fungi</taxon>
        <taxon>Dikarya</taxon>
        <taxon>Basidiomycota</taxon>
        <taxon>Agaricomycotina</taxon>
        <taxon>Agaricomycetes</taxon>
        <taxon>Agaricomycetidae</taxon>
        <taxon>Boletales</taxon>
        <taxon>Coniophorineae</taxon>
        <taxon>Coniophoraceae</taxon>
        <taxon>Coniophora</taxon>
    </lineage>
</organism>
<gene>
    <name evidence="2" type="ORF">CONPUDRAFT_83284</name>
</gene>
<dbReference type="OrthoDB" id="2692685at2759"/>
<feature type="domain" description="DUF6533" evidence="1">
    <location>
        <begin position="23"/>
        <end position="66"/>
    </location>
</feature>
<accession>A0A5M3MJU3</accession>
<dbReference type="Proteomes" id="UP000053558">
    <property type="component" value="Unassembled WGS sequence"/>
</dbReference>
<dbReference type="AlphaFoldDB" id="A0A5M3MJU3"/>
<evidence type="ECO:0000313" key="3">
    <source>
        <dbReference type="Proteomes" id="UP000053558"/>
    </source>
</evidence>
<comment type="caution">
    <text evidence="2">The sequence shown here is derived from an EMBL/GenBank/DDBJ whole genome shotgun (WGS) entry which is preliminary data.</text>
</comment>
<dbReference type="KEGG" id="cput:CONPUDRAFT_83284"/>
<reference evidence="3" key="1">
    <citation type="journal article" date="2012" name="Science">
        <title>The Paleozoic origin of enzymatic lignin decomposition reconstructed from 31 fungal genomes.</title>
        <authorList>
            <person name="Floudas D."/>
            <person name="Binder M."/>
            <person name="Riley R."/>
            <person name="Barry K."/>
            <person name="Blanchette R.A."/>
            <person name="Henrissat B."/>
            <person name="Martinez A.T."/>
            <person name="Otillar R."/>
            <person name="Spatafora J.W."/>
            <person name="Yadav J.S."/>
            <person name="Aerts A."/>
            <person name="Benoit I."/>
            <person name="Boyd A."/>
            <person name="Carlson A."/>
            <person name="Copeland A."/>
            <person name="Coutinho P.M."/>
            <person name="de Vries R.P."/>
            <person name="Ferreira P."/>
            <person name="Findley K."/>
            <person name="Foster B."/>
            <person name="Gaskell J."/>
            <person name="Glotzer D."/>
            <person name="Gorecki P."/>
            <person name="Heitman J."/>
            <person name="Hesse C."/>
            <person name="Hori C."/>
            <person name="Igarashi K."/>
            <person name="Jurgens J.A."/>
            <person name="Kallen N."/>
            <person name="Kersten P."/>
            <person name="Kohler A."/>
            <person name="Kuees U."/>
            <person name="Kumar T.K.A."/>
            <person name="Kuo A."/>
            <person name="LaButti K."/>
            <person name="Larrondo L.F."/>
            <person name="Lindquist E."/>
            <person name="Ling A."/>
            <person name="Lombard V."/>
            <person name="Lucas S."/>
            <person name="Lundell T."/>
            <person name="Martin R."/>
            <person name="McLaughlin D.J."/>
            <person name="Morgenstern I."/>
            <person name="Morin E."/>
            <person name="Murat C."/>
            <person name="Nagy L.G."/>
            <person name="Nolan M."/>
            <person name="Ohm R.A."/>
            <person name="Patyshakuliyeva A."/>
            <person name="Rokas A."/>
            <person name="Ruiz-Duenas F.J."/>
            <person name="Sabat G."/>
            <person name="Salamov A."/>
            <person name="Samejima M."/>
            <person name="Schmutz J."/>
            <person name="Slot J.C."/>
            <person name="St John F."/>
            <person name="Stenlid J."/>
            <person name="Sun H."/>
            <person name="Sun S."/>
            <person name="Syed K."/>
            <person name="Tsang A."/>
            <person name="Wiebenga A."/>
            <person name="Young D."/>
            <person name="Pisabarro A."/>
            <person name="Eastwood D.C."/>
            <person name="Martin F."/>
            <person name="Cullen D."/>
            <person name="Grigoriev I.V."/>
            <person name="Hibbett D.S."/>
        </authorList>
    </citation>
    <scope>NUCLEOTIDE SEQUENCE [LARGE SCALE GENOMIC DNA]</scope>
    <source>
        <strain evidence="3">RWD-64-598 SS2</strain>
    </source>
</reference>
<sequence length="76" mass="8796">MPTSKVPYFASIEEASVVQDRILVAPMVFVIYDYLLDFDLEAEYIWCQKFTSTSLVYLILRYLGLIVTVSTVRHTL</sequence>
<evidence type="ECO:0000313" key="2">
    <source>
        <dbReference type="EMBL" id="EIW78861.1"/>
    </source>
</evidence>
<proteinExistence type="predicted"/>
<dbReference type="Pfam" id="PF20151">
    <property type="entry name" value="DUF6533"/>
    <property type="match status" value="1"/>
</dbReference>
<dbReference type="EMBL" id="JH711581">
    <property type="protein sequence ID" value="EIW78861.1"/>
    <property type="molecule type" value="Genomic_DNA"/>
</dbReference>
<name>A0A5M3MJU3_CONPW</name>
<protein>
    <recommendedName>
        <fullName evidence="1">DUF6533 domain-containing protein</fullName>
    </recommendedName>
</protein>
<evidence type="ECO:0000259" key="1">
    <source>
        <dbReference type="Pfam" id="PF20151"/>
    </source>
</evidence>
<dbReference type="GeneID" id="19210566"/>